<protein>
    <submittedName>
        <fullName evidence="2">Unannotated protein</fullName>
    </submittedName>
</protein>
<gene>
    <name evidence="2" type="ORF">UFOPK2166_00367</name>
</gene>
<sequence length="94" mass="10081">MEKYMVVCTFKQGTEMSDVYAVIAEEQAKATELQAAGKIGAIHLATISRGTVFIETFAATLEEATATIQSLPMAIWWDIDVFPLSAPGKPGANS</sequence>
<reference evidence="2" key="1">
    <citation type="submission" date="2020-05" db="EMBL/GenBank/DDBJ databases">
        <authorList>
            <person name="Chiriac C."/>
            <person name="Salcher M."/>
            <person name="Ghai R."/>
            <person name="Kavagutti S V."/>
        </authorList>
    </citation>
    <scope>NUCLEOTIDE SEQUENCE</scope>
</reference>
<proteinExistence type="predicted"/>
<dbReference type="Gene3D" id="3.30.70.1060">
    <property type="entry name" value="Dimeric alpha+beta barrel"/>
    <property type="match status" value="1"/>
</dbReference>
<dbReference type="AlphaFoldDB" id="A0A6J6K056"/>
<dbReference type="InterPro" id="IPR026029">
    <property type="entry name" value="MLI_dom"/>
</dbReference>
<evidence type="ECO:0000313" key="2">
    <source>
        <dbReference type="EMBL" id="CAB4643117.1"/>
    </source>
</evidence>
<accession>A0A6J6K056</accession>
<feature type="domain" description="Muconolactone isomerase" evidence="1">
    <location>
        <begin position="9"/>
        <end position="85"/>
    </location>
</feature>
<dbReference type="EMBL" id="CAEZWB010000029">
    <property type="protein sequence ID" value="CAB4643117.1"/>
    <property type="molecule type" value="Genomic_DNA"/>
</dbReference>
<dbReference type="Pfam" id="PF02426">
    <property type="entry name" value="MIase"/>
    <property type="match status" value="1"/>
</dbReference>
<organism evidence="2">
    <name type="scientific">freshwater metagenome</name>
    <dbReference type="NCBI Taxonomy" id="449393"/>
    <lineage>
        <taxon>unclassified sequences</taxon>
        <taxon>metagenomes</taxon>
        <taxon>ecological metagenomes</taxon>
    </lineage>
</organism>
<evidence type="ECO:0000259" key="1">
    <source>
        <dbReference type="Pfam" id="PF02426"/>
    </source>
</evidence>
<name>A0A6J6K056_9ZZZZ</name>